<evidence type="ECO:0000256" key="15">
    <source>
        <dbReference type="ARBA" id="ARBA00023170"/>
    </source>
</evidence>
<evidence type="ECO:0000313" key="22">
    <source>
        <dbReference type="EMBL" id="MBW8269181.1"/>
    </source>
</evidence>
<feature type="region of interest" description="Disordered" evidence="16">
    <location>
        <begin position="831"/>
        <end position="853"/>
    </location>
</feature>
<dbReference type="Gene3D" id="3.30.450.20">
    <property type="entry name" value="PAS domain"/>
    <property type="match status" value="3"/>
</dbReference>
<evidence type="ECO:0000256" key="9">
    <source>
        <dbReference type="ARBA" id="ARBA00022737"/>
    </source>
</evidence>
<feature type="chain" id="PRO_5047173576" description="histidine kinase" evidence="18">
    <location>
        <begin position="21"/>
        <end position="1046"/>
    </location>
</feature>
<evidence type="ECO:0000256" key="3">
    <source>
        <dbReference type="ARBA" id="ARBA00022543"/>
    </source>
</evidence>
<feature type="domain" description="PAS" evidence="19">
    <location>
        <begin position="653"/>
        <end position="726"/>
    </location>
</feature>
<comment type="caution">
    <text evidence="22">The sequence shown here is derived from an EMBL/GenBank/DDBJ whole genome shotgun (WGS) entry which is preliminary data.</text>
</comment>
<dbReference type="PANTHER" id="PTHR41523">
    <property type="entry name" value="TWO-COMPONENT SYSTEM SENSOR PROTEIN"/>
    <property type="match status" value="1"/>
</dbReference>
<dbReference type="InterPro" id="IPR003660">
    <property type="entry name" value="HAMP_dom"/>
</dbReference>
<dbReference type="InterPro" id="IPR013655">
    <property type="entry name" value="PAS_fold_3"/>
</dbReference>
<evidence type="ECO:0000259" key="21">
    <source>
        <dbReference type="PROSITE" id="PS50885"/>
    </source>
</evidence>
<dbReference type="Pfam" id="PF13426">
    <property type="entry name" value="PAS_9"/>
    <property type="match status" value="1"/>
</dbReference>
<evidence type="ECO:0000256" key="4">
    <source>
        <dbReference type="ARBA" id="ARBA00022553"/>
    </source>
</evidence>
<keyword evidence="7" id="KW-0288">FMN</keyword>
<keyword evidence="10" id="KW-0547">Nucleotide-binding</keyword>
<dbReference type="EC" id="2.7.13.3" evidence="2"/>
<feature type="domain" description="PAS" evidence="19">
    <location>
        <begin position="370"/>
        <end position="406"/>
    </location>
</feature>
<dbReference type="CDD" id="cd18774">
    <property type="entry name" value="PDC2_HK_sensor"/>
    <property type="match status" value="1"/>
</dbReference>
<dbReference type="Pfam" id="PF13188">
    <property type="entry name" value="PAS_8"/>
    <property type="match status" value="1"/>
</dbReference>
<feature type="signal peptide" evidence="18">
    <location>
        <begin position="1"/>
        <end position="20"/>
    </location>
</feature>
<accession>A0ABS7F2Y4</accession>
<name>A0ABS7F2Y4_9PROT</name>
<keyword evidence="11" id="KW-0418">Kinase</keyword>
<dbReference type="InterPro" id="IPR000014">
    <property type="entry name" value="PAS"/>
</dbReference>
<evidence type="ECO:0000256" key="1">
    <source>
        <dbReference type="ARBA" id="ARBA00000085"/>
    </source>
</evidence>
<evidence type="ECO:0000259" key="19">
    <source>
        <dbReference type="PROSITE" id="PS50112"/>
    </source>
</evidence>
<dbReference type="SMART" id="SM00091">
    <property type="entry name" value="PAS"/>
    <property type="match status" value="3"/>
</dbReference>
<evidence type="ECO:0000256" key="7">
    <source>
        <dbReference type="ARBA" id="ARBA00022643"/>
    </source>
</evidence>
<keyword evidence="9" id="KW-0677">Repeat</keyword>
<dbReference type="Pfam" id="PF08447">
    <property type="entry name" value="PAS_3"/>
    <property type="match status" value="1"/>
</dbReference>
<keyword evidence="17" id="KW-0812">Transmembrane</keyword>
<keyword evidence="4" id="KW-0597">Phosphoprotein</keyword>
<evidence type="ECO:0000256" key="13">
    <source>
        <dbReference type="ARBA" id="ARBA00022991"/>
    </source>
</evidence>
<keyword evidence="15" id="KW-0675">Receptor</keyword>
<dbReference type="InterPro" id="IPR001610">
    <property type="entry name" value="PAC"/>
</dbReference>
<evidence type="ECO:0000256" key="17">
    <source>
        <dbReference type="SAM" id="Phobius"/>
    </source>
</evidence>
<dbReference type="InterPro" id="IPR035965">
    <property type="entry name" value="PAS-like_dom_sf"/>
</dbReference>
<evidence type="ECO:0000256" key="6">
    <source>
        <dbReference type="ARBA" id="ARBA00022630"/>
    </source>
</evidence>
<dbReference type="SMART" id="SM00911">
    <property type="entry name" value="HWE_HK"/>
    <property type="match status" value="1"/>
</dbReference>
<dbReference type="InterPro" id="IPR011102">
    <property type="entry name" value="Sig_transdc_His_kinase_HWE"/>
</dbReference>
<keyword evidence="13" id="KW-0157">Chromophore</keyword>
<evidence type="ECO:0000256" key="8">
    <source>
        <dbReference type="ARBA" id="ARBA00022679"/>
    </source>
</evidence>
<sequence length="1046" mass="108879">MRVYLVALVLALLLPAWAFATLTAVRLAEAKREAAVAGGLETARAVAAATEREIGALHASLVALSTSPALAAGDLALFHRQASTLAVAIGAQVMLTASDGRQLVNTALPFGRPLPRAAWSDGVQEAGLVTPAAETPVSEVYRSPGGGRATVAVSLPVRLPGSEPGGEPGGSPHMLSIGADAVQFWSRALRQVVMPPGWTAVVHDRRGTILARQPDPERFVGLPVHAEALAVVGAAPEGARSGWGRATAPGGAAADGPVYVAWQHLAAAPWTALVGIPEAVVDGSVRRSLISVGAGGAVVVFGMSLGLALWGTRRIVQPLARLEHAAAAVGRGEVPSPGAATGLRELDAVASALAAAAAERRAREAESAALAARLESVLESTTDGVLVVDAEWRLTYANGRARQMLGGRADASGTPGAGGAGAPLGASLWDAFPRDPDSPFETAFRRAMRDRRPRGISGYHARLGLWISADAFPGADGGLTLFFRDVSAARIAEAALRDSEARLKAVLEHVPVGVLLAEAPSGRVLLANRQAAEILGERTVAAAEDGGEPAGWEAYDAEGRRLAPADLPLARTLASGAHAQGEMRLQRPDGSAVWIRAWSAPIRDTAGRLTGAVVAFADIGAEHAAAEALQRQVAAETAARQAAIAAAEALAASEERFRRFAEASPDGLWISDPEGRRIEYLSPAFERIWGLGRATLVVEPWRWLERVHPEDRDRAAAALRRAAAGEAPAIDSEYRLLRPEGGAAAPDDDALPPSAAADDVAAEGAPPLRWVRDILFPIRDAAGRVVRIGRLVRDVTARKRSEERQAMLMGELNHRVKNTLATVQSLARQTARGRLGDGGTAPDEAAAAPPRPGGAQALERFLADFQARLLALSRAHDLLTARTWRGATLGEVVTAALAPWRSAEGGALATRIVEEGPVLWLAPRQALGLALGLHELATNAAKHGALSRPGGTVTLRWEAAPAAGAAGERGAGSPGLACLIWRERGGPEVRRPTRSGFGTRLLERGLAGELGRDASVTLRYDPAGFEAFIRFRAAPPGAAAASEGVA</sequence>
<proteinExistence type="predicted"/>
<dbReference type="Pfam" id="PF07536">
    <property type="entry name" value="HWE_HK"/>
    <property type="match status" value="2"/>
</dbReference>
<keyword evidence="17" id="KW-1133">Transmembrane helix</keyword>
<dbReference type="Proteomes" id="UP001519924">
    <property type="component" value="Unassembled WGS sequence"/>
</dbReference>
<evidence type="ECO:0000256" key="10">
    <source>
        <dbReference type="ARBA" id="ARBA00022741"/>
    </source>
</evidence>
<dbReference type="NCBIfam" id="TIGR00229">
    <property type="entry name" value="sensory_box"/>
    <property type="match status" value="2"/>
</dbReference>
<keyword evidence="12" id="KW-0067">ATP-binding</keyword>
<evidence type="ECO:0000256" key="5">
    <source>
        <dbReference type="ARBA" id="ARBA00022606"/>
    </source>
</evidence>
<evidence type="ECO:0000256" key="2">
    <source>
        <dbReference type="ARBA" id="ARBA00012438"/>
    </source>
</evidence>
<dbReference type="CDD" id="cd00130">
    <property type="entry name" value="PAS"/>
    <property type="match status" value="2"/>
</dbReference>
<dbReference type="EMBL" id="JAHZUY010000011">
    <property type="protein sequence ID" value="MBW8269181.1"/>
    <property type="molecule type" value="Genomic_DNA"/>
</dbReference>
<feature type="domain" description="PAC" evidence="20">
    <location>
        <begin position="579"/>
        <end position="631"/>
    </location>
</feature>
<keyword evidence="23" id="KW-1185">Reference proteome</keyword>
<evidence type="ECO:0000256" key="11">
    <source>
        <dbReference type="ARBA" id="ARBA00022777"/>
    </source>
</evidence>
<feature type="domain" description="HAMP" evidence="21">
    <location>
        <begin position="313"/>
        <end position="365"/>
    </location>
</feature>
<organism evidence="22 23">
    <name type="scientific">Caldovatus aquaticus</name>
    <dbReference type="NCBI Taxonomy" id="2865671"/>
    <lineage>
        <taxon>Bacteria</taxon>
        <taxon>Pseudomonadati</taxon>
        <taxon>Pseudomonadota</taxon>
        <taxon>Alphaproteobacteria</taxon>
        <taxon>Acetobacterales</taxon>
        <taxon>Roseomonadaceae</taxon>
        <taxon>Caldovatus</taxon>
    </lineage>
</organism>
<reference evidence="22 23" key="1">
    <citation type="submission" date="2021-08" db="EMBL/GenBank/DDBJ databases">
        <title>Caldovatus sediminis gen. nov., sp. nov., a moderately thermophilic bacterium isolated from a hot spring.</title>
        <authorList>
            <person name="Hu C.-J."/>
            <person name="Li W.-J."/>
            <person name="Xian W.-D."/>
        </authorList>
    </citation>
    <scope>NUCLEOTIDE SEQUENCE [LARGE SCALE GENOMIC DNA]</scope>
    <source>
        <strain evidence="22 23">SYSU G05006</strain>
    </source>
</reference>
<dbReference type="SMART" id="SM00086">
    <property type="entry name" value="PAC"/>
    <property type="match status" value="2"/>
</dbReference>
<dbReference type="PROSITE" id="PS50885">
    <property type="entry name" value="HAMP"/>
    <property type="match status" value="1"/>
</dbReference>
<comment type="catalytic activity">
    <reaction evidence="1">
        <text>ATP + protein L-histidine = ADP + protein N-phospho-L-histidine.</text>
        <dbReference type="EC" id="2.7.13.3"/>
    </reaction>
</comment>
<dbReference type="RefSeq" id="WP_220116938.1">
    <property type="nucleotide sequence ID" value="NZ_JAHZUY010000011.1"/>
</dbReference>
<dbReference type="PROSITE" id="PS50113">
    <property type="entry name" value="PAC"/>
    <property type="match status" value="1"/>
</dbReference>
<evidence type="ECO:0000256" key="18">
    <source>
        <dbReference type="SAM" id="SignalP"/>
    </source>
</evidence>
<feature type="compositionally biased region" description="Low complexity" evidence="16">
    <location>
        <begin position="840"/>
        <end position="853"/>
    </location>
</feature>
<gene>
    <name evidence="22" type="ORF">K1J50_06730</name>
</gene>
<evidence type="ECO:0000256" key="14">
    <source>
        <dbReference type="ARBA" id="ARBA00023026"/>
    </source>
</evidence>
<feature type="transmembrane region" description="Helical" evidence="17">
    <location>
        <begin position="289"/>
        <end position="311"/>
    </location>
</feature>
<evidence type="ECO:0000256" key="12">
    <source>
        <dbReference type="ARBA" id="ARBA00022840"/>
    </source>
</evidence>
<keyword evidence="3" id="KW-0600">Photoreceptor protein</keyword>
<protein>
    <recommendedName>
        <fullName evidence="2">histidine kinase</fullName>
        <ecNumber evidence="2">2.7.13.3</ecNumber>
    </recommendedName>
</protein>
<evidence type="ECO:0000259" key="20">
    <source>
        <dbReference type="PROSITE" id="PS50113"/>
    </source>
</evidence>
<evidence type="ECO:0000256" key="16">
    <source>
        <dbReference type="SAM" id="MobiDB-lite"/>
    </source>
</evidence>
<keyword evidence="18" id="KW-0732">Signal</keyword>
<dbReference type="PROSITE" id="PS50112">
    <property type="entry name" value="PAS"/>
    <property type="match status" value="2"/>
</dbReference>
<dbReference type="InterPro" id="IPR000700">
    <property type="entry name" value="PAS-assoc_C"/>
</dbReference>
<keyword evidence="6" id="KW-0285">Flavoprotein</keyword>
<dbReference type="PANTHER" id="PTHR41523:SF7">
    <property type="entry name" value="HISTIDINE KINASE"/>
    <property type="match status" value="1"/>
</dbReference>
<keyword evidence="14" id="KW-0843">Virulence</keyword>
<keyword evidence="5" id="KW-0716">Sensory transduction</keyword>
<keyword evidence="8" id="KW-0808">Transferase</keyword>
<evidence type="ECO:0000313" key="23">
    <source>
        <dbReference type="Proteomes" id="UP001519924"/>
    </source>
</evidence>
<keyword evidence="17" id="KW-0472">Membrane</keyword>
<dbReference type="SUPFAM" id="SSF55785">
    <property type="entry name" value="PYP-like sensor domain (PAS domain)"/>
    <property type="match status" value="3"/>
</dbReference>